<comment type="caution">
    <text evidence="1">The sequence shown here is derived from an EMBL/GenBank/DDBJ whole genome shotgun (WGS) entry which is preliminary data.</text>
</comment>
<sequence>MEHSAITLSAETSAVDVSQTNPSSSSGIVINDPTIPQPSEALLGLATPPFLTKTYDMIDDPNTDDIVSWSSRNNSFIVWSPPELATSVLPNYFKHSNFSSFVRQLNSYGFRKVDSDRWEFAAEGFIRGQRHLLKTLRRRKPLNQNQTQQQAGAESSQGLIELGKFGGFEEDIEDLKRDKNVLMHELVKMRQQQQTTDQNMKFLGQRLIATEQRQRQMMTFLAKTIQNPSIFAHLVQQNDANKSIGTQSRKRQLPKQELFTQKADSEASSSKGQILEYQTAITDPAKSPFPEFMNYYLEPASIDVSLMDELFHGLQQEDNEEGAETSISESDPNVNPNESLGSAETAQVFKGGEGFSLAHFRGSGSSSSEEVAGEAEKESLEGPEESEMGFSSYEQRISTVHTPFLLDDTLEDDWSELFESMEVYDKTQIGHKEGIISSTSTLVEKRSADDLRDSEDAVEPEPPAQH</sequence>
<evidence type="ECO:0000313" key="2">
    <source>
        <dbReference type="Proteomes" id="UP001162992"/>
    </source>
</evidence>
<dbReference type="EMBL" id="CM055107">
    <property type="protein sequence ID" value="KAJ7527465.1"/>
    <property type="molecule type" value="Genomic_DNA"/>
</dbReference>
<organism evidence="1 2">
    <name type="scientific">Diphasiastrum complanatum</name>
    <name type="common">Issler's clubmoss</name>
    <name type="synonym">Lycopodium complanatum</name>
    <dbReference type="NCBI Taxonomy" id="34168"/>
    <lineage>
        <taxon>Eukaryota</taxon>
        <taxon>Viridiplantae</taxon>
        <taxon>Streptophyta</taxon>
        <taxon>Embryophyta</taxon>
        <taxon>Tracheophyta</taxon>
        <taxon>Lycopodiopsida</taxon>
        <taxon>Lycopodiales</taxon>
        <taxon>Lycopodiaceae</taxon>
        <taxon>Lycopodioideae</taxon>
        <taxon>Diphasiastrum</taxon>
    </lineage>
</organism>
<name>A0ACC2BCI8_DIPCM</name>
<proteinExistence type="predicted"/>
<accession>A0ACC2BCI8</accession>
<reference evidence="2" key="1">
    <citation type="journal article" date="2024" name="Proc. Natl. Acad. Sci. U.S.A.">
        <title>Extraordinary preservation of gene collinearity over three hundred million years revealed in homosporous lycophytes.</title>
        <authorList>
            <person name="Li C."/>
            <person name="Wickell D."/>
            <person name="Kuo L.Y."/>
            <person name="Chen X."/>
            <person name="Nie B."/>
            <person name="Liao X."/>
            <person name="Peng D."/>
            <person name="Ji J."/>
            <person name="Jenkins J."/>
            <person name="Williams M."/>
            <person name="Shu S."/>
            <person name="Plott C."/>
            <person name="Barry K."/>
            <person name="Rajasekar S."/>
            <person name="Grimwood J."/>
            <person name="Han X."/>
            <person name="Sun S."/>
            <person name="Hou Z."/>
            <person name="He W."/>
            <person name="Dai G."/>
            <person name="Sun C."/>
            <person name="Schmutz J."/>
            <person name="Leebens-Mack J.H."/>
            <person name="Li F.W."/>
            <person name="Wang L."/>
        </authorList>
    </citation>
    <scope>NUCLEOTIDE SEQUENCE [LARGE SCALE GENOMIC DNA]</scope>
    <source>
        <strain evidence="2">cv. PW_Plant_1</strain>
    </source>
</reference>
<gene>
    <name evidence="1" type="ORF">O6H91_16G055900</name>
</gene>
<dbReference type="Proteomes" id="UP001162992">
    <property type="component" value="Chromosome 16"/>
</dbReference>
<keyword evidence="2" id="KW-1185">Reference proteome</keyword>
<protein>
    <submittedName>
        <fullName evidence="1">Uncharacterized protein</fullName>
    </submittedName>
</protein>
<evidence type="ECO:0000313" key="1">
    <source>
        <dbReference type="EMBL" id="KAJ7527465.1"/>
    </source>
</evidence>